<sequence>MIEIKTYWSKENPPYGAFDEYVIIESIVNNKRILIRPEEFDFLASNQNSALKIRKD</sequence>
<proteinExistence type="predicted"/>
<dbReference type="RefSeq" id="WP_187563326.1">
    <property type="nucleotide sequence ID" value="NZ_JACGWS010000010.1"/>
</dbReference>
<protein>
    <submittedName>
        <fullName evidence="1">Uncharacterized protein</fullName>
    </submittedName>
</protein>
<keyword evidence="2" id="KW-1185">Reference proteome</keyword>
<reference evidence="1 2" key="1">
    <citation type="submission" date="2020-07" db="EMBL/GenBank/DDBJ databases">
        <title>Description of Kordia aestuariivivens sp. nov., isolated from a tidal flat.</title>
        <authorList>
            <person name="Park S."/>
            <person name="Yoon J.-H."/>
        </authorList>
    </citation>
    <scope>NUCLEOTIDE SEQUENCE [LARGE SCALE GENOMIC DNA]</scope>
    <source>
        <strain evidence="1 2">YSTF-M3</strain>
    </source>
</reference>
<evidence type="ECO:0000313" key="2">
    <source>
        <dbReference type="Proteomes" id="UP000619238"/>
    </source>
</evidence>
<organism evidence="1 2">
    <name type="scientific">Kordia aestuariivivens</name>
    <dbReference type="NCBI Taxonomy" id="2759037"/>
    <lineage>
        <taxon>Bacteria</taxon>
        <taxon>Pseudomonadati</taxon>
        <taxon>Bacteroidota</taxon>
        <taxon>Flavobacteriia</taxon>
        <taxon>Flavobacteriales</taxon>
        <taxon>Flavobacteriaceae</taxon>
        <taxon>Kordia</taxon>
    </lineage>
</organism>
<comment type="caution">
    <text evidence="1">The sequence shown here is derived from an EMBL/GenBank/DDBJ whole genome shotgun (WGS) entry which is preliminary data.</text>
</comment>
<gene>
    <name evidence="1" type="ORF">H2O64_16555</name>
</gene>
<dbReference type="Proteomes" id="UP000619238">
    <property type="component" value="Unassembled WGS sequence"/>
</dbReference>
<evidence type="ECO:0000313" key="1">
    <source>
        <dbReference type="EMBL" id="MBC8756287.1"/>
    </source>
</evidence>
<dbReference type="EMBL" id="JACGWS010000010">
    <property type="protein sequence ID" value="MBC8756287.1"/>
    <property type="molecule type" value="Genomic_DNA"/>
</dbReference>
<name>A0ABR7QCJ1_9FLAO</name>
<accession>A0ABR7QCJ1</accession>